<dbReference type="Pfam" id="PF24287">
    <property type="entry name" value="DUF7475"/>
    <property type="match status" value="1"/>
</dbReference>
<gene>
    <name evidence="2" type="ORF">ACFQHK_08910</name>
</gene>
<dbReference type="RefSeq" id="WP_304448313.1">
    <property type="nucleotide sequence ID" value="NZ_JARRAH010000001.1"/>
</dbReference>
<organism evidence="2 3">
    <name type="scientific">Halomarina ordinaria</name>
    <dbReference type="NCBI Taxonomy" id="3033939"/>
    <lineage>
        <taxon>Archaea</taxon>
        <taxon>Methanobacteriati</taxon>
        <taxon>Methanobacteriota</taxon>
        <taxon>Stenosarchaea group</taxon>
        <taxon>Halobacteria</taxon>
        <taxon>Halobacteriales</taxon>
        <taxon>Natronomonadaceae</taxon>
        <taxon>Halomarina</taxon>
    </lineage>
</organism>
<keyword evidence="1" id="KW-1133">Transmembrane helix</keyword>
<dbReference type="InterPro" id="IPR055898">
    <property type="entry name" value="DUF7475"/>
</dbReference>
<dbReference type="EMBL" id="JBHSXM010000001">
    <property type="protein sequence ID" value="MFC6836632.1"/>
    <property type="molecule type" value="Genomic_DNA"/>
</dbReference>
<proteinExistence type="predicted"/>
<feature type="transmembrane region" description="Helical" evidence="1">
    <location>
        <begin position="21"/>
        <end position="42"/>
    </location>
</feature>
<dbReference type="Proteomes" id="UP001596406">
    <property type="component" value="Unassembled WGS sequence"/>
</dbReference>
<evidence type="ECO:0000313" key="3">
    <source>
        <dbReference type="Proteomes" id="UP001596406"/>
    </source>
</evidence>
<sequence length="129" mass="13822">MATTTANRFALDTATLSGVHWLAMALAAITGVIHLVLGVSFAPEPLGISFLLAGIGFFAGIALVLVDYRRMLVYVAGVAFTAVQVPLWYWLNYVGTGQTLAEVGTIEVVDKVAQLVLIVLLFVLISREE</sequence>
<dbReference type="AlphaFoldDB" id="A0ABD5U7Z4"/>
<feature type="transmembrane region" description="Helical" evidence="1">
    <location>
        <begin position="48"/>
        <end position="66"/>
    </location>
</feature>
<reference evidence="2 3" key="1">
    <citation type="journal article" date="2019" name="Int. J. Syst. Evol. Microbiol.">
        <title>The Global Catalogue of Microorganisms (GCM) 10K type strain sequencing project: providing services to taxonomists for standard genome sequencing and annotation.</title>
        <authorList>
            <consortium name="The Broad Institute Genomics Platform"/>
            <consortium name="The Broad Institute Genome Sequencing Center for Infectious Disease"/>
            <person name="Wu L."/>
            <person name="Ma J."/>
        </authorList>
    </citation>
    <scope>NUCLEOTIDE SEQUENCE [LARGE SCALE GENOMIC DNA]</scope>
    <source>
        <strain evidence="2 3">PSRA2</strain>
    </source>
</reference>
<accession>A0ABD5U7Z4</accession>
<feature type="transmembrane region" description="Helical" evidence="1">
    <location>
        <begin position="103"/>
        <end position="125"/>
    </location>
</feature>
<protein>
    <submittedName>
        <fullName evidence="2">Uncharacterized protein</fullName>
    </submittedName>
</protein>
<comment type="caution">
    <text evidence="2">The sequence shown here is derived from an EMBL/GenBank/DDBJ whole genome shotgun (WGS) entry which is preliminary data.</text>
</comment>
<keyword evidence="1" id="KW-0812">Transmembrane</keyword>
<name>A0ABD5U7Z4_9EURY</name>
<evidence type="ECO:0000256" key="1">
    <source>
        <dbReference type="SAM" id="Phobius"/>
    </source>
</evidence>
<feature type="transmembrane region" description="Helical" evidence="1">
    <location>
        <begin position="73"/>
        <end position="91"/>
    </location>
</feature>
<keyword evidence="3" id="KW-1185">Reference proteome</keyword>
<keyword evidence="1" id="KW-0472">Membrane</keyword>
<evidence type="ECO:0000313" key="2">
    <source>
        <dbReference type="EMBL" id="MFC6836632.1"/>
    </source>
</evidence>